<comment type="similarity">
    <text evidence="2 4">Belongs to the pyridoxal phosphate-binding protein YggS/PROSC family.</text>
</comment>
<dbReference type="PIRSF" id="PIRSF004848">
    <property type="entry name" value="YBL036c_PLPDEIII"/>
    <property type="match status" value="1"/>
</dbReference>
<evidence type="ECO:0000256" key="4">
    <source>
        <dbReference type="RuleBase" id="RU004514"/>
    </source>
</evidence>
<protein>
    <recommendedName>
        <fullName evidence="2">Pyridoxal phosphate homeostasis protein</fullName>
        <shortName evidence="2">PLP homeostasis protein</shortName>
    </recommendedName>
</protein>
<dbReference type="PROSITE" id="PS01211">
    <property type="entry name" value="UPF0001"/>
    <property type="match status" value="1"/>
</dbReference>
<evidence type="ECO:0000256" key="1">
    <source>
        <dbReference type="ARBA" id="ARBA00022898"/>
    </source>
</evidence>
<organism evidence="6 7">
    <name type="scientific">SAR86 cluster bacterium</name>
    <dbReference type="NCBI Taxonomy" id="2030880"/>
    <lineage>
        <taxon>Bacteria</taxon>
        <taxon>Pseudomonadati</taxon>
        <taxon>Pseudomonadota</taxon>
        <taxon>Gammaproteobacteria</taxon>
        <taxon>SAR86 cluster</taxon>
    </lineage>
</organism>
<dbReference type="PANTHER" id="PTHR10146:SF14">
    <property type="entry name" value="PYRIDOXAL PHOSPHATE HOMEOSTASIS PROTEIN"/>
    <property type="match status" value="1"/>
</dbReference>
<evidence type="ECO:0000259" key="5">
    <source>
        <dbReference type="Pfam" id="PF01168"/>
    </source>
</evidence>
<dbReference type="EMBL" id="QOPC01000016">
    <property type="protein sequence ID" value="RCL37883.1"/>
    <property type="molecule type" value="Genomic_DNA"/>
</dbReference>
<dbReference type="NCBIfam" id="TIGR00044">
    <property type="entry name" value="YggS family pyridoxal phosphate-dependent enzyme"/>
    <property type="match status" value="1"/>
</dbReference>
<name>A0A368BKP5_9GAMM</name>
<dbReference type="Gene3D" id="3.20.20.10">
    <property type="entry name" value="Alanine racemase"/>
    <property type="match status" value="1"/>
</dbReference>
<dbReference type="InterPro" id="IPR011078">
    <property type="entry name" value="PyrdxlP_homeostasis"/>
</dbReference>
<evidence type="ECO:0000256" key="3">
    <source>
        <dbReference type="PIRSR" id="PIRSR004848-1"/>
    </source>
</evidence>
<keyword evidence="1 2" id="KW-0663">Pyridoxal phosphate</keyword>
<dbReference type="InterPro" id="IPR029066">
    <property type="entry name" value="PLP-binding_barrel"/>
</dbReference>
<dbReference type="AlphaFoldDB" id="A0A368BKP5"/>
<dbReference type="InterPro" id="IPR001608">
    <property type="entry name" value="Ala_racemase_N"/>
</dbReference>
<dbReference type="SUPFAM" id="SSF51419">
    <property type="entry name" value="PLP-binding barrel"/>
    <property type="match status" value="1"/>
</dbReference>
<gene>
    <name evidence="6" type="ORF">DBW98_03285</name>
</gene>
<comment type="caution">
    <text evidence="6">The sequence shown here is derived from an EMBL/GenBank/DDBJ whole genome shotgun (WGS) entry which is preliminary data.</text>
</comment>
<comment type="cofactor">
    <cofactor evidence="3">
        <name>pyridoxal 5'-phosphate</name>
        <dbReference type="ChEBI" id="CHEBI:597326"/>
    </cofactor>
</comment>
<dbReference type="GO" id="GO:0030170">
    <property type="term" value="F:pyridoxal phosphate binding"/>
    <property type="evidence" value="ECO:0007669"/>
    <property type="project" value="UniProtKB-UniRule"/>
</dbReference>
<evidence type="ECO:0000313" key="6">
    <source>
        <dbReference type="EMBL" id="RCL37883.1"/>
    </source>
</evidence>
<dbReference type="FunFam" id="3.20.20.10:FF:000018">
    <property type="entry name" value="Pyridoxal phosphate homeostasis protein"/>
    <property type="match status" value="1"/>
</dbReference>
<feature type="modified residue" description="N6-(pyridoxal phosphate)lysine" evidence="2 3">
    <location>
        <position position="37"/>
    </location>
</feature>
<dbReference type="HAMAP" id="MF_02087">
    <property type="entry name" value="PLP_homeostasis"/>
    <property type="match status" value="1"/>
</dbReference>
<evidence type="ECO:0000256" key="2">
    <source>
        <dbReference type="HAMAP-Rule" id="MF_02087"/>
    </source>
</evidence>
<dbReference type="PANTHER" id="PTHR10146">
    <property type="entry name" value="PROLINE SYNTHETASE CO-TRANSCRIBED BACTERIAL HOMOLOG PROTEIN"/>
    <property type="match status" value="1"/>
</dbReference>
<evidence type="ECO:0000313" key="7">
    <source>
        <dbReference type="Proteomes" id="UP000253032"/>
    </source>
</evidence>
<dbReference type="Proteomes" id="UP000253032">
    <property type="component" value="Unassembled WGS sequence"/>
</dbReference>
<dbReference type="Pfam" id="PF01168">
    <property type="entry name" value="Ala_racemase_N"/>
    <property type="match status" value="1"/>
</dbReference>
<reference evidence="6 7" key="1">
    <citation type="journal article" date="2018" name="Microbiome">
        <title>Fine metagenomic profile of the Mediterranean stratified and mixed water columns revealed by assembly and recruitment.</title>
        <authorList>
            <person name="Haro-Moreno J.M."/>
            <person name="Lopez-Perez M."/>
            <person name="De La Torre J.R."/>
            <person name="Picazo A."/>
            <person name="Camacho A."/>
            <person name="Rodriguez-Valera F."/>
        </authorList>
    </citation>
    <scope>NUCLEOTIDE SEQUENCE [LARGE SCALE GENOMIC DNA]</scope>
    <source>
        <strain evidence="6">MED-G84</strain>
    </source>
</reference>
<proteinExistence type="inferred from homology"/>
<feature type="domain" description="Alanine racemase N-terminal" evidence="5">
    <location>
        <begin position="25"/>
        <end position="227"/>
    </location>
</feature>
<sequence length="228" mass="25465">MHENITDRFANISNKIKQACMQSQRSDDEVKLIAVSKLQSIDVINSAYEIGIKDFGENYAQELSKKSLECPKDIIWHFIGPIQSNKVNLIAECAQWVHSIDREKVAKKLNAALDIKGKKVHSLIQVNIDREESKAGIYPEEVVEFARILDANYPNLILEGLMFMPKINASKEARINTMKSINTLHNSLIAVFPKCKHLSLGTSGDFEESIIAGSTIIRIGESLLGARS</sequence>
<accession>A0A368BKP5</accession>
<comment type="function">
    <text evidence="2">Pyridoxal 5'-phosphate (PLP)-binding protein, which is involved in PLP homeostasis.</text>
</comment>